<dbReference type="PROSITE" id="PS51857">
    <property type="entry name" value="CSD_2"/>
    <property type="match status" value="1"/>
</dbReference>
<gene>
    <name evidence="9" type="ORF">LDG_8431</name>
</gene>
<dbReference type="Pfam" id="PF00313">
    <property type="entry name" value="CSD"/>
    <property type="match status" value="1"/>
</dbReference>
<dbReference type="EMBL" id="JH413847">
    <property type="protein sequence ID" value="EHL29469.1"/>
    <property type="molecule type" value="Genomic_DNA"/>
</dbReference>
<dbReference type="InParanoid" id="G9ET02"/>
<dbReference type="OrthoDB" id="9810590at2"/>
<dbReference type="InterPro" id="IPR011129">
    <property type="entry name" value="CSD"/>
</dbReference>
<keyword evidence="3" id="KW-0805">Transcription regulation</keyword>
<dbReference type="Gene3D" id="2.40.50.140">
    <property type="entry name" value="Nucleic acid-binding proteins"/>
    <property type="match status" value="1"/>
</dbReference>
<evidence type="ECO:0000256" key="3">
    <source>
        <dbReference type="ARBA" id="ARBA00023015"/>
    </source>
</evidence>
<dbReference type="PRINTS" id="PR00050">
    <property type="entry name" value="COLDSHOCK"/>
</dbReference>
<evidence type="ECO:0000256" key="1">
    <source>
        <dbReference type="ARBA" id="ARBA00004496"/>
    </source>
</evidence>
<dbReference type="GO" id="GO:0005829">
    <property type="term" value="C:cytosol"/>
    <property type="evidence" value="ECO:0007669"/>
    <property type="project" value="UniProtKB-ARBA"/>
</dbReference>
<evidence type="ECO:0000256" key="4">
    <source>
        <dbReference type="ARBA" id="ARBA00023125"/>
    </source>
</evidence>
<accession>G9ET02</accession>
<dbReference type="InterPro" id="IPR012340">
    <property type="entry name" value="NA-bd_OB-fold"/>
</dbReference>
<reference evidence="9 10" key="1">
    <citation type="journal article" date="2011" name="BMC Genomics">
        <title>Insight into cross-talk between intra-amoebal pathogens.</title>
        <authorList>
            <person name="Gimenez G."/>
            <person name="Bertelli C."/>
            <person name="Moliner C."/>
            <person name="Robert C."/>
            <person name="Raoult D."/>
            <person name="Fournier P.E."/>
            <person name="Greub G."/>
        </authorList>
    </citation>
    <scope>NUCLEOTIDE SEQUENCE [LARGE SCALE GENOMIC DNA]</scope>
    <source>
        <strain evidence="9 10">LLAP12</strain>
    </source>
</reference>
<keyword evidence="10" id="KW-1185">Reference proteome</keyword>
<evidence type="ECO:0000313" key="10">
    <source>
        <dbReference type="Proteomes" id="UP000002770"/>
    </source>
</evidence>
<dbReference type="InterPro" id="IPR019844">
    <property type="entry name" value="CSD_CS"/>
</dbReference>
<evidence type="ECO:0000313" key="9">
    <source>
        <dbReference type="EMBL" id="EHL29469.1"/>
    </source>
</evidence>
<dbReference type="AlphaFoldDB" id="G9ET02"/>
<dbReference type="PROSITE" id="PS00352">
    <property type="entry name" value="CSD_1"/>
    <property type="match status" value="1"/>
</dbReference>
<dbReference type="RefSeq" id="WP_006872306.1">
    <property type="nucleotide sequence ID" value="NZ_JH413847.1"/>
</dbReference>
<dbReference type="PANTHER" id="PTHR46565">
    <property type="entry name" value="COLD SHOCK DOMAIN PROTEIN 2"/>
    <property type="match status" value="1"/>
</dbReference>
<comment type="subcellular location">
    <subcellularLocation>
        <location evidence="1 7">Cytoplasm</location>
    </subcellularLocation>
</comment>
<protein>
    <recommendedName>
        <fullName evidence="8">CSD domain-containing protein</fullName>
    </recommendedName>
</protein>
<keyword evidence="6" id="KW-0804">Transcription</keyword>
<feature type="domain" description="CSD" evidence="8">
    <location>
        <begin position="3"/>
        <end position="68"/>
    </location>
</feature>
<keyword evidence="4" id="KW-0238">DNA-binding</keyword>
<dbReference type="InterPro" id="IPR002059">
    <property type="entry name" value="CSP_DNA-bd"/>
</dbReference>
<dbReference type="eggNOG" id="COG1278">
    <property type="taxonomic scope" value="Bacteria"/>
</dbReference>
<evidence type="ECO:0000256" key="2">
    <source>
        <dbReference type="ARBA" id="ARBA00022490"/>
    </source>
</evidence>
<dbReference type="SMART" id="SM00357">
    <property type="entry name" value="CSP"/>
    <property type="match status" value="1"/>
</dbReference>
<dbReference type="PIRSF" id="PIRSF002599">
    <property type="entry name" value="Cold_shock_A"/>
    <property type="match status" value="1"/>
</dbReference>
<dbReference type="SUPFAM" id="SSF50249">
    <property type="entry name" value="Nucleic acid-binding proteins"/>
    <property type="match status" value="1"/>
</dbReference>
<dbReference type="CDD" id="cd04458">
    <property type="entry name" value="CSP_CDS"/>
    <property type="match status" value="1"/>
</dbReference>
<dbReference type="PANTHER" id="PTHR46565:SF20">
    <property type="entry name" value="COLD SHOCK DOMAIN-CONTAINING PROTEIN 4"/>
    <property type="match status" value="1"/>
</dbReference>
<proteinExistence type="predicted"/>
<evidence type="ECO:0000256" key="6">
    <source>
        <dbReference type="ARBA" id="ARBA00023163"/>
    </source>
</evidence>
<sequence length="72" mass="8171">MNKQFGTVKRFNKIKGYGFITPDTGESEVFVHFSEVAVAGYKELKENQRISYVLREGEKGLFATKVEIISPI</sequence>
<dbReference type="STRING" id="658187.LDG_8431"/>
<dbReference type="HOGENOM" id="CLU_117621_0_3_6"/>
<dbReference type="Proteomes" id="UP000002770">
    <property type="component" value="Unassembled WGS sequence"/>
</dbReference>
<dbReference type="GO" id="GO:0003677">
    <property type="term" value="F:DNA binding"/>
    <property type="evidence" value="ECO:0007669"/>
    <property type="project" value="UniProtKB-KW"/>
</dbReference>
<evidence type="ECO:0000256" key="5">
    <source>
        <dbReference type="ARBA" id="ARBA00023159"/>
    </source>
</evidence>
<keyword evidence="2" id="KW-0963">Cytoplasm</keyword>
<dbReference type="InterPro" id="IPR012156">
    <property type="entry name" value="Cold_shock_CspA"/>
</dbReference>
<keyword evidence="5" id="KW-0010">Activator</keyword>
<evidence type="ECO:0000259" key="8">
    <source>
        <dbReference type="PROSITE" id="PS51857"/>
    </source>
</evidence>
<organism evidence="9 10">
    <name type="scientific">Legionella drancourtii LLAP12</name>
    <dbReference type="NCBI Taxonomy" id="658187"/>
    <lineage>
        <taxon>Bacteria</taxon>
        <taxon>Pseudomonadati</taxon>
        <taxon>Pseudomonadota</taxon>
        <taxon>Gammaproteobacteria</taxon>
        <taxon>Legionellales</taxon>
        <taxon>Legionellaceae</taxon>
        <taxon>Legionella</taxon>
    </lineage>
</organism>
<evidence type="ECO:0000256" key="7">
    <source>
        <dbReference type="RuleBase" id="RU000408"/>
    </source>
</evidence>
<name>G9ET02_9GAMM</name>